<evidence type="ECO:0000256" key="7">
    <source>
        <dbReference type="ARBA" id="ARBA00023034"/>
    </source>
</evidence>
<dbReference type="AlphaFoldDB" id="A0A6Q2YIC7"/>
<feature type="region of interest" description="Disordered" evidence="12">
    <location>
        <begin position="83"/>
        <end position="105"/>
    </location>
</feature>
<dbReference type="InterPro" id="IPR005331">
    <property type="entry name" value="Sulfotransferase"/>
</dbReference>
<proteinExistence type="inferred from homology"/>
<dbReference type="InParanoid" id="A0A6Q2YIC7"/>
<dbReference type="InterPro" id="IPR027417">
    <property type="entry name" value="P-loop_NTPase"/>
</dbReference>
<evidence type="ECO:0000256" key="12">
    <source>
        <dbReference type="SAM" id="MobiDB-lite"/>
    </source>
</evidence>
<evidence type="ECO:0000313" key="13">
    <source>
        <dbReference type="Ensembl" id="ENSELUP00000065202.2"/>
    </source>
</evidence>
<evidence type="ECO:0000256" key="9">
    <source>
        <dbReference type="ARBA" id="ARBA00023180"/>
    </source>
</evidence>
<keyword evidence="9 11" id="KW-0325">Glycoprotein</keyword>
<dbReference type="SUPFAM" id="SSF52540">
    <property type="entry name" value="P-loop containing nucleoside triphosphate hydrolases"/>
    <property type="match status" value="1"/>
</dbReference>
<dbReference type="PANTHER" id="PTHR12137:SF4">
    <property type="entry name" value="CARBOHYDRATE SULFOTRANSFERASE 12"/>
    <property type="match status" value="1"/>
</dbReference>
<dbReference type="GO" id="GO:0008146">
    <property type="term" value="F:sulfotransferase activity"/>
    <property type="evidence" value="ECO:0007669"/>
    <property type="project" value="InterPro"/>
</dbReference>
<comment type="similarity">
    <text evidence="2 11">Belongs to the sulfotransferase 2 family.</text>
</comment>
<evidence type="ECO:0000256" key="6">
    <source>
        <dbReference type="ARBA" id="ARBA00022989"/>
    </source>
</evidence>
<dbReference type="GO" id="GO:0000139">
    <property type="term" value="C:Golgi membrane"/>
    <property type="evidence" value="ECO:0007669"/>
    <property type="project" value="UniProtKB-SubCell"/>
</dbReference>
<evidence type="ECO:0000256" key="8">
    <source>
        <dbReference type="ARBA" id="ARBA00023136"/>
    </source>
</evidence>
<reference evidence="14" key="1">
    <citation type="journal article" date="2014" name="PLoS ONE">
        <title>The genome and linkage map of the northern pike (Esox lucius): conserved synteny revealed between the salmonid sister group and the Neoteleostei.</title>
        <authorList>
            <person name="Rondeau E.B."/>
            <person name="Minkley D.R."/>
            <person name="Leong J.S."/>
            <person name="Messmer A.M."/>
            <person name="Jantzen J.R."/>
            <person name="von Schalburg K.R."/>
            <person name="Lemon C."/>
            <person name="Bird N.H."/>
            <person name="Koop B.F."/>
        </authorList>
    </citation>
    <scope>NUCLEOTIDE SEQUENCE</scope>
</reference>
<keyword evidence="6 11" id="KW-1133">Transmembrane helix</keyword>
<accession>A0A6Q2YIC7</accession>
<reference evidence="13" key="4">
    <citation type="submission" date="2025-09" db="UniProtKB">
        <authorList>
            <consortium name="Ensembl"/>
        </authorList>
    </citation>
    <scope>IDENTIFICATION</scope>
</reference>
<keyword evidence="8 11" id="KW-0472">Membrane</keyword>
<keyword evidence="14" id="KW-1185">Reference proteome</keyword>
<dbReference type="PANTHER" id="PTHR12137">
    <property type="entry name" value="CARBOHYDRATE SULFOTRANSFERASE"/>
    <property type="match status" value="1"/>
</dbReference>
<sequence>MNLEPFRSYHGNGVTMGKSRLFRISLVLGSVFMILFIILYWDDVGTSHFSLPPPISPRPAPHQTPRPPSFLNDIDAFVNQFLEGTNDPTETGPQDAANKSEHAEERYVPRREWKVHLTPIDPEKRLRQERRRQRLHDLCHHSDDLVFPGKNRSFDDIPNRELDHLIVDDRHGVIYCYVPKVACSNWKRIMIVLSESLLQDGVPYREPLAVPREMVHNSSLHFTFNKFWKRYGKFSRNLMKVKLQKYTKFLFVRDPFVRLISAYRNKFEQPNEEFYRRFALLMLRRYGNHSEPPASVGDAFPAGIRPSFSEFVQYLLDPQTESNAPFNEHWRQVYRLCHPCQIKYDFVGQLETVEEDAEQLLRVLKVDNVVDFPSSNRNHTSSSWREDWFSRVPLEARRELYRLYEPDFRLFGYPRPDSLLD</sequence>
<evidence type="ECO:0000256" key="5">
    <source>
        <dbReference type="ARBA" id="ARBA00022968"/>
    </source>
</evidence>
<organism evidence="13 14">
    <name type="scientific">Esox lucius</name>
    <name type="common">Northern pike</name>
    <dbReference type="NCBI Taxonomy" id="8010"/>
    <lineage>
        <taxon>Eukaryota</taxon>
        <taxon>Metazoa</taxon>
        <taxon>Chordata</taxon>
        <taxon>Craniata</taxon>
        <taxon>Vertebrata</taxon>
        <taxon>Euteleostomi</taxon>
        <taxon>Actinopterygii</taxon>
        <taxon>Neopterygii</taxon>
        <taxon>Teleostei</taxon>
        <taxon>Protacanthopterygii</taxon>
        <taxon>Esociformes</taxon>
        <taxon>Esocidae</taxon>
        <taxon>Esox</taxon>
    </lineage>
</organism>
<keyword evidence="4 11" id="KW-0812">Transmembrane</keyword>
<dbReference type="GO" id="GO:0030166">
    <property type="term" value="P:proteoglycan biosynthetic process"/>
    <property type="evidence" value="ECO:0007669"/>
    <property type="project" value="TreeGrafter"/>
</dbReference>
<dbReference type="Bgee" id="ENSELUG00000012236">
    <property type="expression patterns" value="Expressed in muscle tissue and 13 other cell types or tissues"/>
</dbReference>
<dbReference type="Pfam" id="PF03567">
    <property type="entry name" value="Sulfotransfer_2"/>
    <property type="match status" value="1"/>
</dbReference>
<keyword evidence="3 11" id="KW-0808">Transferase</keyword>
<feature type="compositionally biased region" description="Polar residues" evidence="12">
    <location>
        <begin position="83"/>
        <end position="92"/>
    </location>
</feature>
<dbReference type="GeneTree" id="ENSGT00940000156614"/>
<feature type="transmembrane region" description="Helical" evidence="11">
    <location>
        <begin position="21"/>
        <end position="41"/>
    </location>
</feature>
<dbReference type="EC" id="2.8.2.-" evidence="11"/>
<protein>
    <recommendedName>
        <fullName evidence="11">Carbohydrate sulfotransferase</fullName>
        <ecNumber evidence="11">2.8.2.-</ecNumber>
    </recommendedName>
</protein>
<dbReference type="GO" id="GO:0016051">
    <property type="term" value="P:carbohydrate biosynthetic process"/>
    <property type="evidence" value="ECO:0007669"/>
    <property type="project" value="InterPro"/>
</dbReference>
<dbReference type="FunCoup" id="A0A6Q2YIC7">
    <property type="interactions" value="60"/>
</dbReference>
<evidence type="ECO:0000256" key="2">
    <source>
        <dbReference type="ARBA" id="ARBA00006339"/>
    </source>
</evidence>
<dbReference type="Ensembl" id="ENSELUT00000064328.2">
    <property type="protein sequence ID" value="ENSELUP00000065202.2"/>
    <property type="gene ID" value="ENSELUG00000012236.3"/>
</dbReference>
<evidence type="ECO:0000313" key="14">
    <source>
        <dbReference type="Proteomes" id="UP000265140"/>
    </source>
</evidence>
<keyword evidence="7 11" id="KW-0333">Golgi apparatus</keyword>
<evidence type="ECO:0000256" key="11">
    <source>
        <dbReference type="RuleBase" id="RU364020"/>
    </source>
</evidence>
<evidence type="ECO:0000256" key="4">
    <source>
        <dbReference type="ARBA" id="ARBA00022692"/>
    </source>
</evidence>
<evidence type="ECO:0000256" key="3">
    <source>
        <dbReference type="ARBA" id="ARBA00022679"/>
    </source>
</evidence>
<dbReference type="InterPro" id="IPR018011">
    <property type="entry name" value="Carb_sulfotrans_8-10"/>
</dbReference>
<dbReference type="Proteomes" id="UP000265140">
    <property type="component" value="Chromosome 11"/>
</dbReference>
<name>A0A6Q2YIC7_ESOLU</name>
<gene>
    <name evidence="13" type="primary">CHST12</name>
</gene>
<comment type="subcellular location">
    <subcellularLocation>
        <location evidence="1 11">Golgi apparatus membrane</location>
        <topology evidence="1 11">Single-pass type II membrane protein</topology>
    </subcellularLocation>
</comment>
<keyword evidence="10 11" id="KW-0119">Carbohydrate metabolism</keyword>
<reference evidence="13" key="3">
    <citation type="submission" date="2025-08" db="UniProtKB">
        <authorList>
            <consortium name="Ensembl"/>
        </authorList>
    </citation>
    <scope>IDENTIFICATION</scope>
</reference>
<evidence type="ECO:0000256" key="10">
    <source>
        <dbReference type="ARBA" id="ARBA00023277"/>
    </source>
</evidence>
<keyword evidence="5 11" id="KW-0735">Signal-anchor</keyword>
<dbReference type="OMA" id="RMFHIFV"/>
<reference evidence="13" key="2">
    <citation type="submission" date="2020-02" db="EMBL/GenBank/DDBJ databases">
        <title>Esox lucius (northern pike) genome, fEsoLuc1, primary haplotype.</title>
        <authorList>
            <person name="Myers G."/>
            <person name="Karagic N."/>
            <person name="Meyer A."/>
            <person name="Pippel M."/>
            <person name="Reichard M."/>
            <person name="Winkler S."/>
            <person name="Tracey A."/>
            <person name="Sims Y."/>
            <person name="Howe K."/>
            <person name="Rhie A."/>
            <person name="Formenti G."/>
            <person name="Durbin R."/>
            <person name="Fedrigo O."/>
            <person name="Jarvis E.D."/>
        </authorList>
    </citation>
    <scope>NUCLEOTIDE SEQUENCE [LARGE SCALE GENOMIC DNA]</scope>
</reference>
<evidence type="ECO:0000256" key="1">
    <source>
        <dbReference type="ARBA" id="ARBA00004323"/>
    </source>
</evidence>